<dbReference type="InterPro" id="IPR029046">
    <property type="entry name" value="LolA/LolB/LppX"/>
</dbReference>
<evidence type="ECO:0008006" key="4">
    <source>
        <dbReference type="Google" id="ProtNLM"/>
    </source>
</evidence>
<dbReference type="CDD" id="cd16325">
    <property type="entry name" value="LolA"/>
    <property type="match status" value="1"/>
</dbReference>
<keyword evidence="3" id="KW-1185">Reference proteome</keyword>
<dbReference type="NCBIfam" id="NF000663">
    <property type="entry name" value="PRK00031.2-1"/>
    <property type="match status" value="1"/>
</dbReference>
<dbReference type="Gene3D" id="2.50.20.10">
    <property type="entry name" value="Lipoprotein localisation LolA/LolB/LppX"/>
    <property type="match status" value="1"/>
</dbReference>
<organism evidence="2 3">
    <name type="scientific">Sulfurovum lithotrophicum</name>
    <dbReference type="NCBI Taxonomy" id="206403"/>
    <lineage>
        <taxon>Bacteria</taxon>
        <taxon>Pseudomonadati</taxon>
        <taxon>Campylobacterota</taxon>
        <taxon>Epsilonproteobacteria</taxon>
        <taxon>Campylobacterales</taxon>
        <taxon>Sulfurovaceae</taxon>
        <taxon>Sulfurovum</taxon>
    </lineage>
</organism>
<dbReference type="PANTHER" id="PTHR35869:SF1">
    <property type="entry name" value="OUTER-MEMBRANE LIPOPROTEIN CARRIER PROTEIN"/>
    <property type="match status" value="1"/>
</dbReference>
<dbReference type="InterPro" id="IPR004564">
    <property type="entry name" value="OM_lipoprot_carrier_LolA-like"/>
</dbReference>
<evidence type="ECO:0000313" key="3">
    <source>
        <dbReference type="Proteomes" id="UP000034444"/>
    </source>
</evidence>
<accession>A0A7U4RQG0</accession>
<reference evidence="2 3" key="1">
    <citation type="submission" date="2015-04" db="EMBL/GenBank/DDBJ databases">
        <title>Complete genome sequence of Sulfurovum lithotrophicum ATCC BAA-797T.</title>
        <authorList>
            <person name="Ahn J."/>
            <person name="Park G."/>
            <person name="Jeon W."/>
            <person name="Jang Y."/>
            <person name="Jang M."/>
            <person name="Lee H."/>
            <person name="Lee H."/>
        </authorList>
    </citation>
    <scope>NUCLEOTIDE SEQUENCE [LARGE SCALE GENOMIC DNA]</scope>
    <source>
        <strain evidence="3">ATCC BAA-797 / 42BKT</strain>
    </source>
</reference>
<gene>
    <name evidence="2" type="ORF">YH65_04320</name>
</gene>
<dbReference type="Pfam" id="PF03548">
    <property type="entry name" value="LolA"/>
    <property type="match status" value="1"/>
</dbReference>
<dbReference type="AlphaFoldDB" id="A0A7U4RQG0"/>
<proteinExistence type="predicted"/>
<evidence type="ECO:0000313" key="2">
    <source>
        <dbReference type="EMBL" id="AKF24697.1"/>
    </source>
</evidence>
<keyword evidence="1" id="KW-0732">Signal</keyword>
<dbReference type="PANTHER" id="PTHR35869">
    <property type="entry name" value="OUTER-MEMBRANE LIPOPROTEIN CARRIER PROTEIN"/>
    <property type="match status" value="1"/>
</dbReference>
<reference evidence="3" key="2">
    <citation type="journal article" date="2017" name="Stand. Genomic Sci.">
        <title>Complete genome sequence of the sulfur-oxidizing chemolithoautotrophic Sulfurovum lithotrophicum 42BKTT.</title>
        <authorList>
            <person name="Jeon W."/>
            <person name="Priscilla L."/>
            <person name="Park G."/>
            <person name="Lee H."/>
            <person name="Lee N."/>
            <person name="Lee D."/>
            <person name="Kwon H."/>
            <person name="Ahn I."/>
            <person name="Lee C."/>
            <person name="Lee H."/>
            <person name="Ahn J."/>
        </authorList>
    </citation>
    <scope>NUCLEOTIDE SEQUENCE [LARGE SCALE GENOMIC DNA]</scope>
    <source>
        <strain evidence="3">ATCC BAA-797 / 42BKT</strain>
    </source>
</reference>
<dbReference type="EMBL" id="CP011308">
    <property type="protein sequence ID" value="AKF24697.1"/>
    <property type="molecule type" value="Genomic_DNA"/>
</dbReference>
<sequence>MRKILVCMAIGFSLYADGITLPEHFKANFVQMITNPKKKIIQYSGKVRFSIPSLMKWEYTRPTRKEVCTDGRELRVVDHDLEQVSIYLISKGFNLNEIVKKAKLHSENIYVARYEGKSYTIQVDGKKRLQSIAYFDELDNKVQIVFKNIKYGKGALGLESMRCSAPKAYDMIRG</sequence>
<dbReference type="SUPFAM" id="SSF89392">
    <property type="entry name" value="Prokaryotic lipoproteins and lipoprotein localization factors"/>
    <property type="match status" value="1"/>
</dbReference>
<evidence type="ECO:0000256" key="1">
    <source>
        <dbReference type="ARBA" id="ARBA00022729"/>
    </source>
</evidence>
<dbReference type="OrthoDB" id="5339202at2"/>
<protein>
    <recommendedName>
        <fullName evidence="4">Outer membrane lipoprotein carrier protein LolA</fullName>
    </recommendedName>
</protein>
<dbReference type="RefSeq" id="WP_046550790.1">
    <property type="nucleotide sequence ID" value="NZ_CP011308.1"/>
</dbReference>
<dbReference type="Proteomes" id="UP000034444">
    <property type="component" value="Chromosome"/>
</dbReference>
<name>A0A7U4RQG0_9BACT</name>
<dbReference type="KEGG" id="slh:YH65_04320"/>